<protein>
    <recommendedName>
        <fullName evidence="3">Nuclease HARBI1</fullName>
    </recommendedName>
</protein>
<comment type="caution">
    <text evidence="1">The sequence shown here is derived from an EMBL/GenBank/DDBJ whole genome shotgun (WGS) entry which is preliminary data.</text>
</comment>
<dbReference type="EMBL" id="JARBHB010000004">
    <property type="protein sequence ID" value="KAJ8885852.1"/>
    <property type="molecule type" value="Genomic_DNA"/>
</dbReference>
<accession>A0ABQ9HNE4</accession>
<gene>
    <name evidence="1" type="ORF">PR048_012058</name>
</gene>
<name>A0ABQ9HNE4_9NEOP</name>
<evidence type="ECO:0000313" key="2">
    <source>
        <dbReference type="Proteomes" id="UP001159363"/>
    </source>
</evidence>
<dbReference type="Proteomes" id="UP001159363">
    <property type="component" value="Chromosome X"/>
</dbReference>
<organism evidence="1 2">
    <name type="scientific">Dryococelus australis</name>
    <dbReference type="NCBI Taxonomy" id="614101"/>
    <lineage>
        <taxon>Eukaryota</taxon>
        <taxon>Metazoa</taxon>
        <taxon>Ecdysozoa</taxon>
        <taxon>Arthropoda</taxon>
        <taxon>Hexapoda</taxon>
        <taxon>Insecta</taxon>
        <taxon>Pterygota</taxon>
        <taxon>Neoptera</taxon>
        <taxon>Polyneoptera</taxon>
        <taxon>Phasmatodea</taxon>
        <taxon>Verophasmatodea</taxon>
        <taxon>Anareolatae</taxon>
        <taxon>Phasmatidae</taxon>
        <taxon>Eurycanthinae</taxon>
        <taxon>Dryococelus</taxon>
    </lineage>
</organism>
<sequence>MAESIPPEERLVIALREREREREREERHTHTLCVSFFRYLASGCMFADLHYAFRIGKSTARQIVKEVCQAIWKCIAALAIPELTKERRLQIAPSFEQFANFPHCIVAVDGKHIRMIQLSNSGP</sequence>
<keyword evidence="2" id="KW-1185">Reference proteome</keyword>
<evidence type="ECO:0000313" key="1">
    <source>
        <dbReference type="EMBL" id="KAJ8885852.1"/>
    </source>
</evidence>
<proteinExistence type="predicted"/>
<evidence type="ECO:0008006" key="3">
    <source>
        <dbReference type="Google" id="ProtNLM"/>
    </source>
</evidence>
<reference evidence="1 2" key="1">
    <citation type="submission" date="2023-02" db="EMBL/GenBank/DDBJ databases">
        <title>LHISI_Scaffold_Assembly.</title>
        <authorList>
            <person name="Stuart O.P."/>
            <person name="Cleave R."/>
            <person name="Magrath M.J.L."/>
            <person name="Mikheyev A.S."/>
        </authorList>
    </citation>
    <scope>NUCLEOTIDE SEQUENCE [LARGE SCALE GENOMIC DNA]</scope>
    <source>
        <strain evidence="1">Daus_M_001</strain>
        <tissue evidence="1">Leg muscle</tissue>
    </source>
</reference>